<organism evidence="1 2">
    <name type="scientific">Racocetra persica</name>
    <dbReference type="NCBI Taxonomy" id="160502"/>
    <lineage>
        <taxon>Eukaryota</taxon>
        <taxon>Fungi</taxon>
        <taxon>Fungi incertae sedis</taxon>
        <taxon>Mucoromycota</taxon>
        <taxon>Glomeromycotina</taxon>
        <taxon>Glomeromycetes</taxon>
        <taxon>Diversisporales</taxon>
        <taxon>Gigasporaceae</taxon>
        <taxon>Racocetra</taxon>
    </lineage>
</organism>
<evidence type="ECO:0000313" key="2">
    <source>
        <dbReference type="Proteomes" id="UP000789920"/>
    </source>
</evidence>
<comment type="caution">
    <text evidence="1">The sequence shown here is derived from an EMBL/GenBank/DDBJ whole genome shotgun (WGS) entry which is preliminary data.</text>
</comment>
<dbReference type="EMBL" id="CAJVQC010018493">
    <property type="protein sequence ID" value="CAG8693895.1"/>
    <property type="molecule type" value="Genomic_DNA"/>
</dbReference>
<evidence type="ECO:0000313" key="1">
    <source>
        <dbReference type="EMBL" id="CAG8693895.1"/>
    </source>
</evidence>
<dbReference type="Proteomes" id="UP000789920">
    <property type="component" value="Unassembled WGS sequence"/>
</dbReference>
<proteinExistence type="predicted"/>
<protein>
    <submittedName>
        <fullName evidence="1">24302_t:CDS:1</fullName>
    </submittedName>
</protein>
<keyword evidence="2" id="KW-1185">Reference proteome</keyword>
<sequence>MPLPYSKRKGYYQDRYKKKKEQTGVKSSPPDFTPQKFTPPTVTKIDQQLAKVITAALQQINQANTLFRQEIREHLLQQASSNAEVLKIVNQLGEKVNKLRQKPQTSQQLGQTKFGISWKLSPGGKKLLAAAIKQLEIETGISKVLVVVIVVGWGKKYLDKQKDSWGPLAGILGGMVKTEPKSKSLKSLKRNASAYYHCLADCCSKGECGNITKCTHHCKTKAPALAVQRAQEVKKFTDAYIQMGESAKNLFGFFFGNNGKGKTKSLR</sequence>
<gene>
    <name evidence="1" type="ORF">RPERSI_LOCUS9685</name>
</gene>
<name>A0ACA9PAY1_9GLOM</name>
<accession>A0ACA9PAY1</accession>
<reference evidence="1" key="1">
    <citation type="submission" date="2021-06" db="EMBL/GenBank/DDBJ databases">
        <authorList>
            <person name="Kallberg Y."/>
            <person name="Tangrot J."/>
            <person name="Rosling A."/>
        </authorList>
    </citation>
    <scope>NUCLEOTIDE SEQUENCE</scope>
    <source>
        <strain evidence="1">MA461A</strain>
    </source>
</reference>